<sequence>MGPLTKRQKRARLQLVGSTNGRFRKLPRKEEPSIITSTEIANDAEITVNIEQQDDSETLETMELTKVSETTKVTKETLQASFPIQWNQNNDISSRGKYWGVSRTVKYYRDKQASKKKNGSHEITDFFIKST</sequence>
<proteinExistence type="predicted"/>
<dbReference type="OrthoDB" id="10345977at2759"/>
<evidence type="ECO:0000313" key="2">
    <source>
        <dbReference type="Proteomes" id="UP000646827"/>
    </source>
</evidence>
<evidence type="ECO:0000313" key="1">
    <source>
        <dbReference type="EMBL" id="KAG2216310.1"/>
    </source>
</evidence>
<dbReference type="EMBL" id="JAEPRB010000424">
    <property type="protein sequence ID" value="KAG2216310.1"/>
    <property type="molecule type" value="Genomic_DNA"/>
</dbReference>
<keyword evidence="2" id="KW-1185">Reference proteome</keyword>
<accession>A0A8H7RT80</accession>
<reference evidence="1 2" key="1">
    <citation type="submission" date="2020-12" db="EMBL/GenBank/DDBJ databases">
        <title>Metabolic potential, ecology and presence of endohyphal bacteria is reflected in genomic diversity of Mucoromycotina.</title>
        <authorList>
            <person name="Muszewska A."/>
            <person name="Okrasinska A."/>
            <person name="Steczkiewicz K."/>
            <person name="Drgas O."/>
            <person name="Orlowska M."/>
            <person name="Perlinska-Lenart U."/>
            <person name="Aleksandrzak-Piekarczyk T."/>
            <person name="Szatraj K."/>
            <person name="Zielenkiewicz U."/>
            <person name="Pilsyk S."/>
            <person name="Malc E."/>
            <person name="Mieczkowski P."/>
            <person name="Kruszewska J.S."/>
            <person name="Biernat P."/>
            <person name="Pawlowska J."/>
        </authorList>
    </citation>
    <scope>NUCLEOTIDE SEQUENCE [LARGE SCALE GENOMIC DNA]</scope>
    <source>
        <strain evidence="1 2">CBS 142.35</strain>
    </source>
</reference>
<protein>
    <submittedName>
        <fullName evidence="1">Uncharacterized protein</fullName>
    </submittedName>
</protein>
<name>A0A8H7RT80_9FUNG</name>
<comment type="caution">
    <text evidence="1">The sequence shown here is derived from an EMBL/GenBank/DDBJ whole genome shotgun (WGS) entry which is preliminary data.</text>
</comment>
<organism evidence="1 2">
    <name type="scientific">Circinella minor</name>
    <dbReference type="NCBI Taxonomy" id="1195481"/>
    <lineage>
        <taxon>Eukaryota</taxon>
        <taxon>Fungi</taxon>
        <taxon>Fungi incertae sedis</taxon>
        <taxon>Mucoromycota</taxon>
        <taxon>Mucoromycotina</taxon>
        <taxon>Mucoromycetes</taxon>
        <taxon>Mucorales</taxon>
        <taxon>Lichtheimiaceae</taxon>
        <taxon>Circinella</taxon>
    </lineage>
</organism>
<dbReference type="Proteomes" id="UP000646827">
    <property type="component" value="Unassembled WGS sequence"/>
</dbReference>
<gene>
    <name evidence="1" type="ORF">INT45_011242</name>
</gene>
<dbReference type="AlphaFoldDB" id="A0A8H7RT80"/>